<dbReference type="EMBL" id="BBXV01000012">
    <property type="protein sequence ID" value="GAQ17161.1"/>
    <property type="molecule type" value="Genomic_DNA"/>
</dbReference>
<dbReference type="STRING" id="171693.BN988_03692"/>
<evidence type="ECO:0000313" key="4">
    <source>
        <dbReference type="Proteomes" id="UP000052946"/>
    </source>
</evidence>
<reference evidence="4" key="3">
    <citation type="submission" date="2015-07" db="EMBL/GenBank/DDBJ databases">
        <title>Draft Genome Sequence of Oceanobacillus picturae Heshi-B3 that Was Isolated from Fermented Rice Bran with Aging Salted Mackerel, Which Was Named Heshiko as Traditional Fermented Seafood in Japan.</title>
        <authorList>
            <person name="Akuzawa S."/>
            <person name="Nakagawa J."/>
            <person name="Kanekatsu T."/>
            <person name="Kanesaki Y."/>
            <person name="Suzuki T."/>
        </authorList>
    </citation>
    <scope>NUCLEOTIDE SEQUENCE [LARGE SCALE GENOMIC DNA]</scope>
    <source>
        <strain evidence="4">Heshi-B3</strain>
    </source>
</reference>
<evidence type="ECO:0000313" key="3">
    <source>
        <dbReference type="Proteomes" id="UP000028863"/>
    </source>
</evidence>
<dbReference type="AlphaFoldDB" id="W9AHD3"/>
<dbReference type="Proteomes" id="UP000052946">
    <property type="component" value="Unassembled WGS sequence"/>
</dbReference>
<reference evidence="1 3" key="2">
    <citation type="submission" date="2014-03" db="EMBL/GenBank/DDBJ databases">
        <authorList>
            <person name="Urmite Genomes U."/>
        </authorList>
    </citation>
    <scope>NUCLEOTIDE SEQUENCE [LARGE SCALE GENOMIC DNA]</scope>
    <source>
        <strain evidence="1 3">S1</strain>
    </source>
</reference>
<dbReference type="eggNOG" id="ENOG5033FV6">
    <property type="taxonomic scope" value="Bacteria"/>
</dbReference>
<gene>
    <name evidence="1" type="ORF">BN988_03692</name>
    <name evidence="2" type="ORF">OPHB3_1086</name>
</gene>
<keyword evidence="3" id="KW-1185">Reference proteome</keyword>
<comment type="caution">
    <text evidence="1">The sequence shown here is derived from an EMBL/GenBank/DDBJ whole genome shotgun (WGS) entry which is preliminary data.</text>
</comment>
<dbReference type="EMBL" id="CCAX010000004">
    <property type="protein sequence ID" value="CDO05109.1"/>
    <property type="molecule type" value="Genomic_DNA"/>
</dbReference>
<protein>
    <submittedName>
        <fullName evidence="2">Kv channel-interacting protein</fullName>
    </submittedName>
</protein>
<sequence length="44" mass="5283">MESFLQICEDTTNSLGRQLEAKEEQFLQWVYDRYAAEQKEIINN</sequence>
<proteinExistence type="predicted"/>
<dbReference type="RefSeq" id="WP_259343645.1">
    <property type="nucleotide sequence ID" value="NZ_BBXV01000012.1"/>
</dbReference>
<organism evidence="1 3">
    <name type="scientific">Oceanobacillus picturae</name>
    <dbReference type="NCBI Taxonomy" id="171693"/>
    <lineage>
        <taxon>Bacteria</taxon>
        <taxon>Bacillati</taxon>
        <taxon>Bacillota</taxon>
        <taxon>Bacilli</taxon>
        <taxon>Bacillales</taxon>
        <taxon>Bacillaceae</taxon>
        <taxon>Oceanobacillus</taxon>
    </lineage>
</organism>
<accession>W9AHD3</accession>
<evidence type="ECO:0000313" key="2">
    <source>
        <dbReference type="EMBL" id="GAQ17161.1"/>
    </source>
</evidence>
<name>W9AHD3_9BACI</name>
<evidence type="ECO:0000313" key="1">
    <source>
        <dbReference type="EMBL" id="CDO05109.1"/>
    </source>
</evidence>
<dbReference type="Proteomes" id="UP000028863">
    <property type="component" value="Unassembled WGS sequence"/>
</dbReference>
<reference evidence="2 4" key="4">
    <citation type="journal article" date="2016" name="Genome Announc.">
        <title>Draft Genome Sequence of Oceanobacillus picturae Heshi-B3, Isolated from Fermented Rice Bran in a Traditional Japanese Seafood Dish.</title>
        <authorList>
            <person name="Akuzawa S."/>
            <person name="Nagaoka J."/>
            <person name="Kanekatsu M."/>
            <person name="Kanesaki Y."/>
            <person name="Suzuki T."/>
        </authorList>
    </citation>
    <scope>NUCLEOTIDE SEQUENCE [LARGE SCALE GENOMIC DNA]</scope>
    <source>
        <strain evidence="2 4">Heshi-B3</strain>
    </source>
</reference>
<reference evidence="1 3" key="1">
    <citation type="submission" date="2014-03" db="EMBL/GenBank/DDBJ databases">
        <title>Draft genome sequencing of Oceanobacillus picturae strain S1 isolated from human gut.</title>
        <authorList>
            <person name="Croce O."/>
            <person name="Lagier J.C."/>
            <person name="Raoult D."/>
        </authorList>
    </citation>
    <scope>NUCLEOTIDE SEQUENCE [LARGE SCALE GENOMIC DNA]</scope>
    <source>
        <strain evidence="1 3">S1</strain>
    </source>
</reference>